<dbReference type="InterPro" id="IPR016064">
    <property type="entry name" value="NAD/diacylglycerol_kinase_sf"/>
</dbReference>
<dbReference type="Pfam" id="PF19279">
    <property type="entry name" value="YegS_C"/>
    <property type="match status" value="1"/>
</dbReference>
<dbReference type="NCBIfam" id="NF008882">
    <property type="entry name" value="PRK11914.1"/>
    <property type="match status" value="1"/>
</dbReference>
<evidence type="ECO:0000256" key="4">
    <source>
        <dbReference type="ARBA" id="ARBA00022679"/>
    </source>
</evidence>
<keyword evidence="15" id="KW-1185">Reference proteome</keyword>
<evidence type="ECO:0000259" key="13">
    <source>
        <dbReference type="PROSITE" id="PS50146"/>
    </source>
</evidence>
<evidence type="ECO:0000256" key="3">
    <source>
        <dbReference type="ARBA" id="ARBA00022516"/>
    </source>
</evidence>
<keyword evidence="5" id="KW-0479">Metal-binding</keyword>
<keyword evidence="7 14" id="KW-0418">Kinase</keyword>
<evidence type="ECO:0000256" key="7">
    <source>
        <dbReference type="ARBA" id="ARBA00022777"/>
    </source>
</evidence>
<reference evidence="14 15" key="1">
    <citation type="journal article" date="2019" name="Int. J. Syst. Evol. Microbiol.">
        <title>The Global Catalogue of Microorganisms (GCM) 10K type strain sequencing project: providing services to taxonomists for standard genome sequencing and annotation.</title>
        <authorList>
            <consortium name="The Broad Institute Genomics Platform"/>
            <consortium name="The Broad Institute Genome Sequencing Center for Infectious Disease"/>
            <person name="Wu L."/>
            <person name="Ma J."/>
        </authorList>
    </citation>
    <scope>NUCLEOTIDE SEQUENCE [LARGE SCALE GENOMIC DNA]</scope>
    <source>
        <strain evidence="14 15">JCM 13002</strain>
    </source>
</reference>
<dbReference type="SMART" id="SM00046">
    <property type="entry name" value="DAGKc"/>
    <property type="match status" value="1"/>
</dbReference>
<dbReference type="InterPro" id="IPR001206">
    <property type="entry name" value="Diacylglycerol_kinase_cat_dom"/>
</dbReference>
<evidence type="ECO:0000256" key="8">
    <source>
        <dbReference type="ARBA" id="ARBA00022840"/>
    </source>
</evidence>
<keyword evidence="8" id="KW-0067">ATP-binding</keyword>
<comment type="similarity">
    <text evidence="2">Belongs to the diacylglycerol/lipid kinase family.</text>
</comment>
<keyword evidence="12" id="KW-1208">Phospholipid metabolism</keyword>
<evidence type="ECO:0000256" key="6">
    <source>
        <dbReference type="ARBA" id="ARBA00022741"/>
    </source>
</evidence>
<keyword evidence="4" id="KW-0808">Transferase</keyword>
<protein>
    <submittedName>
        <fullName evidence="14">Diacylglycerol kinase</fullName>
    </submittedName>
</protein>
<dbReference type="Pfam" id="PF00781">
    <property type="entry name" value="DAGK_cat"/>
    <property type="match status" value="1"/>
</dbReference>
<evidence type="ECO:0000256" key="11">
    <source>
        <dbReference type="ARBA" id="ARBA00023209"/>
    </source>
</evidence>
<keyword evidence="6" id="KW-0547">Nucleotide-binding</keyword>
<evidence type="ECO:0000256" key="1">
    <source>
        <dbReference type="ARBA" id="ARBA00001946"/>
    </source>
</evidence>
<dbReference type="PANTHER" id="PTHR12358">
    <property type="entry name" value="SPHINGOSINE KINASE"/>
    <property type="match status" value="1"/>
</dbReference>
<gene>
    <name evidence="14" type="ORF">GCM10009663_49310</name>
</gene>
<dbReference type="PANTHER" id="PTHR12358:SF106">
    <property type="entry name" value="LIPID KINASE YEGS"/>
    <property type="match status" value="1"/>
</dbReference>
<keyword evidence="11" id="KW-0594">Phospholipid biosynthesis</keyword>
<dbReference type="SUPFAM" id="SSF111331">
    <property type="entry name" value="NAD kinase/diacylglycerol kinase-like"/>
    <property type="match status" value="1"/>
</dbReference>
<evidence type="ECO:0000256" key="5">
    <source>
        <dbReference type="ARBA" id="ARBA00022723"/>
    </source>
</evidence>
<evidence type="ECO:0000313" key="14">
    <source>
        <dbReference type="EMBL" id="GAA1100807.1"/>
    </source>
</evidence>
<feature type="domain" description="DAGKc" evidence="13">
    <location>
        <begin position="8"/>
        <end position="139"/>
    </location>
</feature>
<dbReference type="EMBL" id="BAAALD010000053">
    <property type="protein sequence ID" value="GAA1100807.1"/>
    <property type="molecule type" value="Genomic_DNA"/>
</dbReference>
<sequence length="314" mass="32650">MTAAAAGRPPRSVMVLTNAAAGAGHAEKAARRATARLREHGIEVLNTAGADPEDAIRLAREAVGRGVDALVTAGGDGMISLALQALAGTGTPLGIVPAGTGNDHARAYGLPLGDPEAAADVIAAGRTATVDLGRATTADGTGRWFGSVLAAGFDSLVSDRTNRLRWPRGRMRYNLAILVEFANLRPLPFRLVLADGTVIERDLVLAAVGNTSSYGGGMRMCPQADPADGLFDLTVVRAMPRLKVARFFPTVFKGTHVQHQEVEIHRTSSLRIESPGITAYADGEYIGPLPVQVEVVPGALRLLVPAGARGADTG</sequence>
<evidence type="ECO:0000256" key="12">
    <source>
        <dbReference type="ARBA" id="ARBA00023264"/>
    </source>
</evidence>
<keyword evidence="9" id="KW-0460">Magnesium</keyword>
<dbReference type="Gene3D" id="3.40.50.10330">
    <property type="entry name" value="Probable inorganic polyphosphate/atp-NAD kinase, domain 1"/>
    <property type="match status" value="1"/>
</dbReference>
<dbReference type="GO" id="GO:0016301">
    <property type="term" value="F:kinase activity"/>
    <property type="evidence" value="ECO:0007669"/>
    <property type="project" value="UniProtKB-KW"/>
</dbReference>
<dbReference type="PROSITE" id="PS50146">
    <property type="entry name" value="DAGK"/>
    <property type="match status" value="1"/>
</dbReference>
<dbReference type="InterPro" id="IPR045540">
    <property type="entry name" value="YegS/DAGK_C"/>
</dbReference>
<evidence type="ECO:0000256" key="9">
    <source>
        <dbReference type="ARBA" id="ARBA00022842"/>
    </source>
</evidence>
<evidence type="ECO:0000256" key="2">
    <source>
        <dbReference type="ARBA" id="ARBA00005983"/>
    </source>
</evidence>
<accession>A0ABN1TVF2</accession>
<keyword evidence="10" id="KW-0443">Lipid metabolism</keyword>
<organism evidence="14 15">
    <name type="scientific">Kitasatospora arboriphila</name>
    <dbReference type="NCBI Taxonomy" id="258052"/>
    <lineage>
        <taxon>Bacteria</taxon>
        <taxon>Bacillati</taxon>
        <taxon>Actinomycetota</taxon>
        <taxon>Actinomycetes</taxon>
        <taxon>Kitasatosporales</taxon>
        <taxon>Streptomycetaceae</taxon>
        <taxon>Kitasatospora</taxon>
    </lineage>
</organism>
<evidence type="ECO:0000256" key="10">
    <source>
        <dbReference type="ARBA" id="ARBA00023098"/>
    </source>
</evidence>
<dbReference type="InterPro" id="IPR050187">
    <property type="entry name" value="Lipid_Phosphate_FormReg"/>
</dbReference>
<comment type="cofactor">
    <cofactor evidence="1">
        <name>Mg(2+)</name>
        <dbReference type="ChEBI" id="CHEBI:18420"/>
    </cofactor>
</comment>
<dbReference type="InterPro" id="IPR005218">
    <property type="entry name" value="Diacylglycerol/lipid_kinase"/>
</dbReference>
<name>A0ABN1TVF2_9ACTN</name>
<evidence type="ECO:0000313" key="15">
    <source>
        <dbReference type="Proteomes" id="UP001499987"/>
    </source>
</evidence>
<proteinExistence type="inferred from homology"/>
<dbReference type="Proteomes" id="UP001499987">
    <property type="component" value="Unassembled WGS sequence"/>
</dbReference>
<keyword evidence="3" id="KW-0444">Lipid biosynthesis</keyword>
<dbReference type="Gene3D" id="2.60.200.40">
    <property type="match status" value="1"/>
</dbReference>
<dbReference type="InterPro" id="IPR017438">
    <property type="entry name" value="ATP-NAD_kinase_N"/>
</dbReference>
<dbReference type="NCBIfam" id="TIGR00147">
    <property type="entry name" value="YegS/Rv2252/BmrU family lipid kinase"/>
    <property type="match status" value="1"/>
</dbReference>
<comment type="caution">
    <text evidence="14">The sequence shown here is derived from an EMBL/GenBank/DDBJ whole genome shotgun (WGS) entry which is preliminary data.</text>
</comment>